<dbReference type="PRINTS" id="PR00390">
    <property type="entry name" value="PHPHLIPASEC"/>
</dbReference>
<dbReference type="PANTHER" id="PTHR10336:SF36">
    <property type="entry name" value="1-PHOSPHATIDYLINOSITOL 4,5-BISPHOSPHATE PHOSPHODIESTERASE BETA-4"/>
    <property type="match status" value="1"/>
</dbReference>
<dbReference type="Pfam" id="PF00168">
    <property type="entry name" value="C2"/>
    <property type="match status" value="1"/>
</dbReference>
<dbReference type="InterPro" id="IPR011992">
    <property type="entry name" value="EF-hand-dom_pair"/>
</dbReference>
<evidence type="ECO:0000256" key="3">
    <source>
        <dbReference type="ARBA" id="ARBA00022837"/>
    </source>
</evidence>
<feature type="domain" description="C2" evidence="9">
    <location>
        <begin position="590"/>
        <end position="719"/>
    </location>
</feature>
<dbReference type="CDD" id="cd08558">
    <property type="entry name" value="PI-PLCc_eukaryota"/>
    <property type="match status" value="1"/>
</dbReference>
<dbReference type="InterPro" id="IPR000909">
    <property type="entry name" value="PLipase_C_PInositol-sp_X_dom"/>
</dbReference>
<dbReference type="SMART" id="SM00149">
    <property type="entry name" value="PLCYc"/>
    <property type="match status" value="1"/>
</dbReference>
<dbReference type="SMART" id="SM00054">
    <property type="entry name" value="EFh"/>
    <property type="match status" value="2"/>
</dbReference>
<dbReference type="InterPro" id="IPR001711">
    <property type="entry name" value="PLipase_C_Pinositol-sp_Y"/>
</dbReference>
<feature type="compositionally biased region" description="Polar residues" evidence="8">
    <location>
        <begin position="1"/>
        <end position="11"/>
    </location>
</feature>
<evidence type="ECO:0000256" key="7">
    <source>
        <dbReference type="RuleBase" id="RU361133"/>
    </source>
</evidence>
<feature type="domain" description="PI-PLC Y-box" evidence="10">
    <location>
        <begin position="503"/>
        <end position="594"/>
    </location>
</feature>
<dbReference type="SUPFAM" id="SSF51695">
    <property type="entry name" value="PLC-like phosphodiesterases"/>
    <property type="match status" value="1"/>
</dbReference>
<proteinExistence type="predicted"/>
<dbReference type="InterPro" id="IPR017946">
    <property type="entry name" value="PLC-like_Pdiesterase_TIM-brl"/>
</dbReference>
<evidence type="ECO:0000256" key="4">
    <source>
        <dbReference type="ARBA" id="ARBA00022963"/>
    </source>
</evidence>
<dbReference type="PROSITE" id="PS00018">
    <property type="entry name" value="EF_HAND_1"/>
    <property type="match status" value="2"/>
</dbReference>
<dbReference type="Gene3D" id="2.60.40.150">
    <property type="entry name" value="C2 domain"/>
    <property type="match status" value="1"/>
</dbReference>
<dbReference type="SMART" id="SM00148">
    <property type="entry name" value="PLCXc"/>
    <property type="match status" value="1"/>
</dbReference>
<dbReference type="InterPro" id="IPR001192">
    <property type="entry name" value="PI-PLC_fam"/>
</dbReference>
<dbReference type="PROSITE" id="PS50008">
    <property type="entry name" value="PIPLC_Y_DOMAIN"/>
    <property type="match status" value="1"/>
</dbReference>
<evidence type="ECO:0000259" key="11">
    <source>
        <dbReference type="PROSITE" id="PS50222"/>
    </source>
</evidence>
<keyword evidence="2 7" id="KW-0378">Hydrolase</keyword>
<dbReference type="Pfam" id="PF13499">
    <property type="entry name" value="EF-hand_7"/>
    <property type="match status" value="1"/>
</dbReference>
<dbReference type="CDD" id="cd15898">
    <property type="entry name" value="EFh_PI-PLC"/>
    <property type="match status" value="1"/>
</dbReference>
<dbReference type="GO" id="GO:0016042">
    <property type="term" value="P:lipid catabolic process"/>
    <property type="evidence" value="ECO:0007669"/>
    <property type="project" value="UniProtKB-KW"/>
</dbReference>
<dbReference type="PROSITE" id="PS50007">
    <property type="entry name" value="PIPLC_X_DOMAIN"/>
    <property type="match status" value="1"/>
</dbReference>
<keyword evidence="6" id="KW-0807">Transducer</keyword>
<dbReference type="PROSITE" id="PS50004">
    <property type="entry name" value="C2"/>
    <property type="match status" value="1"/>
</dbReference>
<keyword evidence="4 7" id="KW-0442">Lipid degradation</keyword>
<feature type="compositionally biased region" description="Basic and acidic residues" evidence="8">
    <location>
        <begin position="450"/>
        <end position="459"/>
    </location>
</feature>
<dbReference type="InterPro" id="IPR002048">
    <property type="entry name" value="EF_hand_dom"/>
</dbReference>
<dbReference type="EC" id="3.1.4.11" evidence="1 7"/>
<evidence type="ECO:0000256" key="2">
    <source>
        <dbReference type="ARBA" id="ARBA00022801"/>
    </source>
</evidence>
<comment type="catalytic activity">
    <reaction evidence="7">
        <text>a 1,2-diacyl-sn-glycero-3-phospho-(1D-myo-inositol-4,5-bisphosphate) + H2O = 1D-myo-inositol 1,4,5-trisphosphate + a 1,2-diacyl-sn-glycerol + H(+)</text>
        <dbReference type="Rhea" id="RHEA:33179"/>
        <dbReference type="ChEBI" id="CHEBI:15377"/>
        <dbReference type="ChEBI" id="CHEBI:15378"/>
        <dbReference type="ChEBI" id="CHEBI:17815"/>
        <dbReference type="ChEBI" id="CHEBI:58456"/>
        <dbReference type="ChEBI" id="CHEBI:203600"/>
        <dbReference type="EC" id="3.1.4.11"/>
    </reaction>
</comment>
<sequence length="740" mass="82555">MSCCSAPTLSNEPRIPRGAVTPEEAQNVISKLNAVGFDVMRLTSRGERREKKLQKDTECTKIFYTPSKKSDQGAMLVKDIWEVAVGNTESKLLTNFAFQEGETAVVIRTKMGVEWCLLLKTSKEAHQLCTGIATLVRSQRAMSDQDPIRARIMELWITADSDGSNSLDLHEMNALMKRMNVDLSTKATAAALKKFDTDHNGTLDFDEFIHFFHFLTEREELRPLFNKYASDKMIGIRREGFARFLREEQGGGSVAEADTLFTKISEGRDAVSFFQFCLFLTSAQLNSALDPATGFHIKDDMNLPLHNYFVNSSHNTYLSGDQLQSHSRVEMYRRALLAGCRCVELDCWDGPNKDPIVYHGFTATSKIRFEDIIKAIHEDAFVNSDFPVILSLEVHTSPEQSRVMAEALQRILGAALLTTNDAAFQTYTPHALKKRILIKWKMNPEDSDDSKDHDGDTTEAHPTTPLGPNGPKKHHGSNCPELSALVTCGAHKTKDFGASAKPYHIQSYTETKVEEFAVKCPADYKRQNMRMMSRIYPKGSRINSSNYSPVLAWSLGAHVVALNFQTWDEPMIVNDGFFSRNARCGYVLKPPYLRDVDDHSGSDAVLPAQRVDFVVMLGSQLPKPANAVRGEIVDPYVTVRLFGAGEDSQQARVKTPVVNDNGFAPSWNTKGSFITKNPELAVIGFDVFDKDLDADDHLCTCYLPVASIRNGVRALPLRLASSGERLPHSTVLVHFQISPL</sequence>
<feature type="domain" description="EF-hand" evidence="11">
    <location>
        <begin position="183"/>
        <end position="218"/>
    </location>
</feature>
<dbReference type="Gene3D" id="3.20.20.190">
    <property type="entry name" value="Phosphatidylinositol (PI) phosphodiesterase"/>
    <property type="match status" value="1"/>
</dbReference>
<dbReference type="InterPro" id="IPR000008">
    <property type="entry name" value="C2_dom"/>
</dbReference>
<evidence type="ECO:0000256" key="1">
    <source>
        <dbReference type="ARBA" id="ARBA00012368"/>
    </source>
</evidence>
<evidence type="ECO:0000259" key="10">
    <source>
        <dbReference type="PROSITE" id="PS50008"/>
    </source>
</evidence>
<feature type="region of interest" description="Disordered" evidence="8">
    <location>
        <begin position="1"/>
        <end position="20"/>
    </location>
</feature>
<reference evidence="12" key="1">
    <citation type="submission" date="2008-08" db="EMBL/GenBank/DDBJ databases">
        <title>Insights into the genome sequence of a free-living kinetoplastid: Bodo saltans (Kinetoplastida: Euglenozoa).</title>
        <authorList>
            <person name="Jackson A.P."/>
            <person name="Quail M.A."/>
            <person name="Berriman M."/>
        </authorList>
    </citation>
    <scope>NUCLEOTIDE SEQUENCE</scope>
    <source>
        <strain evidence="12">Lake Konstanz</strain>
    </source>
</reference>
<dbReference type="PROSITE" id="PS50222">
    <property type="entry name" value="EF_HAND_2"/>
    <property type="match status" value="2"/>
</dbReference>
<keyword evidence="3" id="KW-0106">Calcium</keyword>
<evidence type="ECO:0000256" key="6">
    <source>
        <dbReference type="ARBA" id="ARBA00023224"/>
    </source>
</evidence>
<dbReference type="Gene3D" id="1.10.238.10">
    <property type="entry name" value="EF-hand"/>
    <property type="match status" value="1"/>
</dbReference>
<name>B6DTB1_BODSA</name>
<dbReference type="AlphaFoldDB" id="B6DTB1"/>
<protein>
    <recommendedName>
        <fullName evidence="1 7">Phosphoinositide phospholipase C</fullName>
        <ecNumber evidence="1 7">3.1.4.11</ecNumber>
    </recommendedName>
</protein>
<dbReference type="GO" id="GO:0004435">
    <property type="term" value="F:phosphatidylinositol-4,5-bisphosphate phospholipase C activity"/>
    <property type="evidence" value="ECO:0007669"/>
    <property type="project" value="UniProtKB-EC"/>
</dbReference>
<evidence type="ECO:0000256" key="8">
    <source>
        <dbReference type="SAM" id="MobiDB-lite"/>
    </source>
</evidence>
<accession>B6DTB1</accession>
<dbReference type="GO" id="GO:0005509">
    <property type="term" value="F:calcium ion binding"/>
    <property type="evidence" value="ECO:0007669"/>
    <property type="project" value="InterPro"/>
</dbReference>
<dbReference type="GO" id="GO:0048015">
    <property type="term" value="P:phosphatidylinositol-mediated signaling"/>
    <property type="evidence" value="ECO:0007669"/>
    <property type="project" value="TreeGrafter"/>
</dbReference>
<dbReference type="Pfam" id="PF00387">
    <property type="entry name" value="PI-PLC-Y"/>
    <property type="match status" value="1"/>
</dbReference>
<feature type="domain" description="EF-hand" evidence="11">
    <location>
        <begin position="147"/>
        <end position="182"/>
    </location>
</feature>
<dbReference type="EMBL" id="FJ168550">
    <property type="protein sequence ID" value="ACI15945.1"/>
    <property type="molecule type" value="Genomic_DNA"/>
</dbReference>
<dbReference type="InterPro" id="IPR018247">
    <property type="entry name" value="EF_Hand_1_Ca_BS"/>
</dbReference>
<dbReference type="GO" id="GO:0051209">
    <property type="term" value="P:release of sequestered calcium ion into cytosol"/>
    <property type="evidence" value="ECO:0007669"/>
    <property type="project" value="TreeGrafter"/>
</dbReference>
<dbReference type="SUPFAM" id="SSF49562">
    <property type="entry name" value="C2 domain (Calcium/lipid-binding domain, CaLB)"/>
    <property type="match status" value="1"/>
</dbReference>
<feature type="region of interest" description="Disordered" evidence="8">
    <location>
        <begin position="444"/>
        <end position="478"/>
    </location>
</feature>
<evidence type="ECO:0000259" key="9">
    <source>
        <dbReference type="PROSITE" id="PS50004"/>
    </source>
</evidence>
<dbReference type="PANTHER" id="PTHR10336">
    <property type="entry name" value="PHOSPHOINOSITIDE-SPECIFIC PHOSPHOLIPASE C FAMILY PROTEIN"/>
    <property type="match status" value="1"/>
</dbReference>
<dbReference type="SUPFAM" id="SSF47473">
    <property type="entry name" value="EF-hand"/>
    <property type="match status" value="1"/>
</dbReference>
<dbReference type="Pfam" id="PF00388">
    <property type="entry name" value="PI-PLC-X"/>
    <property type="match status" value="1"/>
</dbReference>
<dbReference type="VEuPathDB" id="TriTrypDB:BSAL_66200"/>
<evidence type="ECO:0000256" key="5">
    <source>
        <dbReference type="ARBA" id="ARBA00023098"/>
    </source>
</evidence>
<dbReference type="CDD" id="cd00275">
    <property type="entry name" value="C2_PLC_like"/>
    <property type="match status" value="1"/>
</dbReference>
<dbReference type="InterPro" id="IPR035892">
    <property type="entry name" value="C2_domain_sf"/>
</dbReference>
<dbReference type="SMART" id="SM00239">
    <property type="entry name" value="C2"/>
    <property type="match status" value="1"/>
</dbReference>
<evidence type="ECO:0000313" key="12">
    <source>
        <dbReference type="EMBL" id="ACI15945.1"/>
    </source>
</evidence>
<keyword evidence="5 7" id="KW-0443">Lipid metabolism</keyword>
<organism evidence="12">
    <name type="scientific">Bodo saltans</name>
    <name type="common">Flagellated protozoan</name>
    <dbReference type="NCBI Taxonomy" id="75058"/>
    <lineage>
        <taxon>Eukaryota</taxon>
        <taxon>Discoba</taxon>
        <taxon>Euglenozoa</taxon>
        <taxon>Kinetoplastea</taxon>
        <taxon>Metakinetoplastina</taxon>
        <taxon>Eubodonida</taxon>
        <taxon>Bodonidae</taxon>
        <taxon>Bodo</taxon>
    </lineage>
</organism>